<dbReference type="Proteomes" id="UP001151760">
    <property type="component" value="Unassembled WGS sequence"/>
</dbReference>
<name>A0ABQ5GMC6_9ASTR</name>
<protein>
    <recommendedName>
        <fullName evidence="6">Tudor domain-containing protein 3</fullName>
    </recommendedName>
</protein>
<dbReference type="Gene3D" id="2.40.50.770">
    <property type="entry name" value="RecQ-mediated genome instability protein Rmi1, C-terminal domain"/>
    <property type="match status" value="1"/>
</dbReference>
<evidence type="ECO:0000256" key="2">
    <source>
        <dbReference type="ARBA" id="ARBA00023242"/>
    </source>
</evidence>
<evidence type="ECO:0000256" key="3">
    <source>
        <dbReference type="SAM" id="MobiDB-lite"/>
    </source>
</evidence>
<dbReference type="PANTHER" id="PTHR13681:SF24">
    <property type="entry name" value="TUDOR DOMAIN-CONTAINING PROTEIN 3"/>
    <property type="match status" value="1"/>
</dbReference>
<feature type="non-terminal residue" evidence="4">
    <location>
        <position position="1"/>
    </location>
</feature>
<evidence type="ECO:0000256" key="1">
    <source>
        <dbReference type="ARBA" id="ARBA00004123"/>
    </source>
</evidence>
<keyword evidence="5" id="KW-1185">Reference proteome</keyword>
<evidence type="ECO:0008006" key="6">
    <source>
        <dbReference type="Google" id="ProtNLM"/>
    </source>
</evidence>
<dbReference type="EMBL" id="BQNB010018659">
    <property type="protein sequence ID" value="GJT76831.1"/>
    <property type="molecule type" value="Genomic_DNA"/>
</dbReference>
<gene>
    <name evidence="4" type="ORF">Tco_1043556</name>
</gene>
<dbReference type="PANTHER" id="PTHR13681">
    <property type="entry name" value="SURVIVAL OF MOTOR NEURON-RELATED-SPLICING FACTOR 30-RELATED"/>
    <property type="match status" value="1"/>
</dbReference>
<sequence length="248" mass="27502">FCVLAVVDADEYINTYACLIRLENKVVIHNGILCLNARAVTVLGGIVPSLYEEWEMNQKYAGFSRSTLKSSQSDDTGGPPPFQKLQTGAPSRRQQNRSFDPKATSKVSGPTVIEKGVGSGSSQSSGSRPFDLKATSSDDKGKPDSLINKPEQKQPAPEARPKEAVLGYDYLGHSFPCFEQGKKAAAQKLLHKMNNYNLNERHSRGWKPRMRGKDEDESAVLTLDEWERKRALKNYCLPAQHAELAFQS</sequence>
<evidence type="ECO:0000313" key="5">
    <source>
        <dbReference type="Proteomes" id="UP001151760"/>
    </source>
</evidence>
<accession>A0ABQ5GMC6</accession>
<feature type="compositionally biased region" description="Polar residues" evidence="3">
    <location>
        <begin position="65"/>
        <end position="75"/>
    </location>
</feature>
<comment type="caution">
    <text evidence="4">The sequence shown here is derived from an EMBL/GenBank/DDBJ whole genome shotgun (WGS) entry which is preliminary data.</text>
</comment>
<evidence type="ECO:0000313" key="4">
    <source>
        <dbReference type="EMBL" id="GJT76831.1"/>
    </source>
</evidence>
<reference evidence="4" key="1">
    <citation type="journal article" date="2022" name="Int. J. Mol. Sci.">
        <title>Draft Genome of Tanacetum Coccineum: Genomic Comparison of Closely Related Tanacetum-Family Plants.</title>
        <authorList>
            <person name="Yamashiro T."/>
            <person name="Shiraishi A."/>
            <person name="Nakayama K."/>
            <person name="Satake H."/>
        </authorList>
    </citation>
    <scope>NUCLEOTIDE SEQUENCE</scope>
</reference>
<feature type="region of interest" description="Disordered" evidence="3">
    <location>
        <begin position="65"/>
        <end position="161"/>
    </location>
</feature>
<proteinExistence type="predicted"/>
<keyword evidence="2" id="KW-0539">Nucleus</keyword>
<organism evidence="4 5">
    <name type="scientific">Tanacetum coccineum</name>
    <dbReference type="NCBI Taxonomy" id="301880"/>
    <lineage>
        <taxon>Eukaryota</taxon>
        <taxon>Viridiplantae</taxon>
        <taxon>Streptophyta</taxon>
        <taxon>Embryophyta</taxon>
        <taxon>Tracheophyta</taxon>
        <taxon>Spermatophyta</taxon>
        <taxon>Magnoliopsida</taxon>
        <taxon>eudicotyledons</taxon>
        <taxon>Gunneridae</taxon>
        <taxon>Pentapetalae</taxon>
        <taxon>asterids</taxon>
        <taxon>campanulids</taxon>
        <taxon>Asterales</taxon>
        <taxon>Asteraceae</taxon>
        <taxon>Asteroideae</taxon>
        <taxon>Anthemideae</taxon>
        <taxon>Anthemidinae</taxon>
        <taxon>Tanacetum</taxon>
    </lineage>
</organism>
<dbReference type="InterPro" id="IPR042470">
    <property type="entry name" value="RMI1_N_C_sf"/>
</dbReference>
<comment type="subcellular location">
    <subcellularLocation>
        <location evidence="1">Nucleus</location>
    </subcellularLocation>
</comment>
<feature type="compositionally biased region" description="Polar residues" evidence="3">
    <location>
        <begin position="84"/>
        <end position="98"/>
    </location>
</feature>
<reference evidence="4" key="2">
    <citation type="submission" date="2022-01" db="EMBL/GenBank/DDBJ databases">
        <authorList>
            <person name="Yamashiro T."/>
            <person name="Shiraishi A."/>
            <person name="Satake H."/>
            <person name="Nakayama K."/>
        </authorList>
    </citation>
    <scope>NUCLEOTIDE SEQUENCE</scope>
</reference>